<protein>
    <submittedName>
        <fullName evidence="1">Uncharacterized protein</fullName>
    </submittedName>
</protein>
<organism evidence="1 2">
    <name type="scientific">Rhizobium leguminosarum</name>
    <dbReference type="NCBI Taxonomy" id="384"/>
    <lineage>
        <taxon>Bacteria</taxon>
        <taxon>Pseudomonadati</taxon>
        <taxon>Pseudomonadota</taxon>
        <taxon>Alphaproteobacteria</taxon>
        <taxon>Hyphomicrobiales</taxon>
        <taxon>Rhizobiaceae</taxon>
        <taxon>Rhizobium/Agrobacterium group</taxon>
        <taxon>Rhizobium</taxon>
    </lineage>
</organism>
<evidence type="ECO:0000313" key="2">
    <source>
        <dbReference type="Proteomes" id="UP000471409"/>
    </source>
</evidence>
<comment type="caution">
    <text evidence="1">The sequence shown here is derived from an EMBL/GenBank/DDBJ whole genome shotgun (WGS) entry which is preliminary data.</text>
</comment>
<dbReference type="EMBL" id="WXXP01000078">
    <property type="protein sequence ID" value="NEK54900.1"/>
    <property type="molecule type" value="Genomic_DNA"/>
</dbReference>
<reference evidence="1 2" key="1">
    <citation type="submission" date="2020-01" db="EMBL/GenBank/DDBJ databases">
        <title>Rhizobium genotypes associated with high levels of biological nitrogen fixation by grain legumes in a temperate-maritime cropping system.</title>
        <authorList>
            <person name="Maluk M."/>
            <person name="Francesc Ferrando Molina F."/>
            <person name="Lopez Del Egido L."/>
            <person name="Lafos M."/>
            <person name="Langarica-Fuentes A."/>
            <person name="Gebre Yohannes G."/>
            <person name="Young M.W."/>
            <person name="Martin P."/>
            <person name="Gantlett R."/>
            <person name="Kenicer G."/>
            <person name="Hawes C."/>
            <person name="Begg G.S."/>
            <person name="Quilliam R.S."/>
            <person name="Squire G.R."/>
            <person name="Poole P.S."/>
            <person name="Young P.W."/>
            <person name="Iannetta P.M."/>
            <person name="James E.K."/>
        </authorList>
    </citation>
    <scope>NUCLEOTIDE SEQUENCE [LARGE SCALE GENOMIC DNA]</scope>
    <source>
        <strain evidence="1 2">JHI944</strain>
    </source>
</reference>
<dbReference type="Proteomes" id="UP000471409">
    <property type="component" value="Unassembled WGS sequence"/>
</dbReference>
<dbReference type="RefSeq" id="WP_164000680.1">
    <property type="nucleotide sequence ID" value="NZ_WXXP01000078.1"/>
</dbReference>
<accession>A0A6P0DS61</accession>
<evidence type="ECO:0000313" key="1">
    <source>
        <dbReference type="EMBL" id="NEK54900.1"/>
    </source>
</evidence>
<sequence>MARLLDGCESTSRSLPETALGQQPIKLDEARYRNARFTHLHAGAKRPVQHPCCDLNDFTRSDLYPHDGTAGPILATFVPKTPTVKGVPAIMNLYHLPDMGRMNLRWP</sequence>
<feature type="non-terminal residue" evidence="1">
    <location>
        <position position="107"/>
    </location>
</feature>
<gene>
    <name evidence="1" type="ORF">GUK36_37230</name>
</gene>
<proteinExistence type="predicted"/>
<dbReference type="AlphaFoldDB" id="A0A6P0DS61"/>
<name>A0A6P0DS61_RHILE</name>